<dbReference type="PANTHER" id="PTHR31600">
    <property type="entry name" value="TINY MACROCYSTS PROTEIN B-RELATED"/>
    <property type="match status" value="1"/>
</dbReference>
<feature type="domain" description="PAC" evidence="6">
    <location>
        <begin position="318"/>
        <end position="369"/>
    </location>
</feature>
<dbReference type="FunFam" id="3.30.450.20:FF:000060">
    <property type="entry name" value="Sensor protein FixL"/>
    <property type="match status" value="2"/>
</dbReference>
<evidence type="ECO:0000256" key="4">
    <source>
        <dbReference type="ARBA" id="ARBA00022840"/>
    </source>
</evidence>
<keyword evidence="8" id="KW-1185">Reference proteome</keyword>
<reference evidence="7 8" key="1">
    <citation type="journal article" date="2021" name="Sci. Rep.">
        <title>The genome of the diatom Chaetoceros tenuissimus carries an ancient integrated fragment of an extant virus.</title>
        <authorList>
            <person name="Hongo Y."/>
            <person name="Kimura K."/>
            <person name="Takaki Y."/>
            <person name="Yoshida Y."/>
            <person name="Baba S."/>
            <person name="Kobayashi G."/>
            <person name="Nagasaki K."/>
            <person name="Hano T."/>
            <person name="Tomaru Y."/>
        </authorList>
    </citation>
    <scope>NUCLEOTIDE SEQUENCE [LARGE SCALE GENOMIC DNA]</scope>
    <source>
        <strain evidence="7 8">NIES-3715</strain>
    </source>
</reference>
<keyword evidence="3" id="KW-0418">Kinase</keyword>
<dbReference type="InterPro" id="IPR052994">
    <property type="entry name" value="Tiny_macrocysts_regulators"/>
</dbReference>
<dbReference type="PANTHER" id="PTHR31600:SF2">
    <property type="entry name" value="GAMETE ENRICHED GENE 10 PROTEIN-RELATED"/>
    <property type="match status" value="1"/>
</dbReference>
<dbReference type="SMART" id="SM00091">
    <property type="entry name" value="PAS"/>
    <property type="match status" value="2"/>
</dbReference>
<dbReference type="PROSITE" id="PS50112">
    <property type="entry name" value="PAS"/>
    <property type="match status" value="2"/>
</dbReference>
<dbReference type="SMART" id="SM00086">
    <property type="entry name" value="PAC"/>
    <property type="match status" value="2"/>
</dbReference>
<keyword evidence="4" id="KW-0067">ATP-binding</keyword>
<dbReference type="SUPFAM" id="SSF55785">
    <property type="entry name" value="PYP-like sensor domain (PAS domain)"/>
    <property type="match status" value="2"/>
</dbReference>
<gene>
    <name evidence="7" type="ORF">CTEN210_11259</name>
</gene>
<keyword evidence="2" id="KW-0547">Nucleotide-binding</keyword>
<organism evidence="7 8">
    <name type="scientific">Chaetoceros tenuissimus</name>
    <dbReference type="NCBI Taxonomy" id="426638"/>
    <lineage>
        <taxon>Eukaryota</taxon>
        <taxon>Sar</taxon>
        <taxon>Stramenopiles</taxon>
        <taxon>Ochrophyta</taxon>
        <taxon>Bacillariophyta</taxon>
        <taxon>Coscinodiscophyceae</taxon>
        <taxon>Chaetocerotophycidae</taxon>
        <taxon>Chaetocerotales</taxon>
        <taxon>Chaetocerotaceae</taxon>
        <taxon>Chaetoceros</taxon>
    </lineage>
</organism>
<dbReference type="EMBL" id="BLLK01000047">
    <property type="protein sequence ID" value="GFH54783.1"/>
    <property type="molecule type" value="Genomic_DNA"/>
</dbReference>
<dbReference type="PROSITE" id="PS50113">
    <property type="entry name" value="PAC"/>
    <property type="match status" value="2"/>
</dbReference>
<dbReference type="NCBIfam" id="TIGR00229">
    <property type="entry name" value="sensory_box"/>
    <property type="match status" value="2"/>
</dbReference>
<evidence type="ECO:0000256" key="2">
    <source>
        <dbReference type="ARBA" id="ARBA00022741"/>
    </source>
</evidence>
<dbReference type="GO" id="GO:0005524">
    <property type="term" value="F:ATP binding"/>
    <property type="evidence" value="ECO:0007669"/>
    <property type="project" value="UniProtKB-KW"/>
</dbReference>
<accession>A0AAD3H9D3</accession>
<dbReference type="InterPro" id="IPR000700">
    <property type="entry name" value="PAS-assoc_C"/>
</dbReference>
<dbReference type="InterPro" id="IPR001610">
    <property type="entry name" value="PAC"/>
</dbReference>
<evidence type="ECO:0000256" key="3">
    <source>
        <dbReference type="ARBA" id="ARBA00022777"/>
    </source>
</evidence>
<dbReference type="GO" id="GO:0016301">
    <property type="term" value="F:kinase activity"/>
    <property type="evidence" value="ECO:0007669"/>
    <property type="project" value="UniProtKB-KW"/>
</dbReference>
<evidence type="ECO:0000313" key="8">
    <source>
        <dbReference type="Proteomes" id="UP001054902"/>
    </source>
</evidence>
<evidence type="ECO:0000259" key="6">
    <source>
        <dbReference type="PROSITE" id="PS50113"/>
    </source>
</evidence>
<dbReference type="AlphaFoldDB" id="A0AAD3H9D3"/>
<evidence type="ECO:0008006" key="9">
    <source>
        <dbReference type="Google" id="ProtNLM"/>
    </source>
</evidence>
<dbReference type="InterPro" id="IPR000014">
    <property type="entry name" value="PAS"/>
</dbReference>
<feature type="domain" description="PAC" evidence="6">
    <location>
        <begin position="188"/>
        <end position="240"/>
    </location>
</feature>
<protein>
    <recommendedName>
        <fullName evidence="9">PAS domain-containing protein</fullName>
    </recommendedName>
</protein>
<comment type="caution">
    <text evidence="7">The sequence shown here is derived from an EMBL/GenBank/DDBJ whole genome shotgun (WGS) entry which is preliminary data.</text>
</comment>
<dbReference type="Pfam" id="PF13426">
    <property type="entry name" value="PAS_9"/>
    <property type="match status" value="2"/>
</dbReference>
<evidence type="ECO:0000313" key="7">
    <source>
        <dbReference type="EMBL" id="GFH54783.1"/>
    </source>
</evidence>
<dbReference type="Proteomes" id="UP001054902">
    <property type="component" value="Unassembled WGS sequence"/>
</dbReference>
<dbReference type="CDD" id="cd00130">
    <property type="entry name" value="PAS"/>
    <property type="match status" value="2"/>
</dbReference>
<evidence type="ECO:0000259" key="5">
    <source>
        <dbReference type="PROSITE" id="PS50112"/>
    </source>
</evidence>
<feature type="domain" description="PAS" evidence="5">
    <location>
        <begin position="111"/>
        <end position="156"/>
    </location>
</feature>
<evidence type="ECO:0000256" key="1">
    <source>
        <dbReference type="ARBA" id="ARBA00022679"/>
    </source>
</evidence>
<dbReference type="InterPro" id="IPR035965">
    <property type="entry name" value="PAS-like_dom_sf"/>
</dbReference>
<proteinExistence type="predicted"/>
<dbReference type="Gene3D" id="3.30.450.20">
    <property type="entry name" value="PAS domain"/>
    <property type="match status" value="2"/>
</dbReference>
<feature type="domain" description="PAS" evidence="5">
    <location>
        <begin position="241"/>
        <end position="287"/>
    </location>
</feature>
<sequence length="382" mass="42914">MPDRTESYMTLCPVGQMIATSLDGASERAVLVAADGTTLYMNPPAKGFLCKTSQKHVTDFLVTDDWLNVKHCCVVMQNGTSTHNFRNITVRQLDICPCCSQQYYVIYICGKYERVRKVVDNSLDAVFTVDESGIICTVNKASLKLFGYEEHELVGQDIKIICGGGHGEHHHQYMKNYLQTGIKKVIGKKREVPARKKDGTEFPVELGLQEISSQGGEKRFFVGFIKDLTQLKAHEDELQERRALAEGMINASFEPMIEIDDKGEIKLVNQAACALLGYTREEFIGSNISMICGGGHAEKHASYMKKYMETGVKHIIGRKRQVKARRKDGSEIEVELGVQEVTMRGGKKAFCGYIRDLTQQKKDKRALIKQQQLIHGKFFGSE</sequence>
<keyword evidence="1" id="KW-0808">Transferase</keyword>
<name>A0AAD3H9D3_9STRA</name>